<protein>
    <submittedName>
        <fullName evidence="2">GRAM domain-containing protein</fullName>
    </submittedName>
</protein>
<evidence type="ECO:0000313" key="1">
    <source>
        <dbReference type="Proteomes" id="UP000095286"/>
    </source>
</evidence>
<dbReference type="Proteomes" id="UP000095286">
    <property type="component" value="Unplaced"/>
</dbReference>
<sequence>MSLNTANTPDGRGVLIYNGEMILLYSKGVNISFPSEKCGPMKKSCEGFLYLTSHRVIFISGGNTDLKSFSMPFHCMNDVKLEQPVLGANYLRGHAVPQPGGNLSCDVTWKIHFNKGGCIDFGRALLKAADMAHSFRPYDAPPVYQPPQSDFYAPPPEYYMAPNGYNGFQAPTHAFPDQPPQGSVFVYDQPPPYSGIGPTPENGMTRRNVREYAPIGGNHPTPSAPPSYEASYNAPPLPSKPHVE</sequence>
<accession>A0AC35U597</accession>
<name>A0AC35U597_9BILA</name>
<reference evidence="2" key="1">
    <citation type="submission" date="2016-11" db="UniProtKB">
        <authorList>
            <consortium name="WormBaseParasite"/>
        </authorList>
    </citation>
    <scope>IDENTIFICATION</scope>
    <source>
        <strain evidence="2">KR3021</strain>
    </source>
</reference>
<proteinExistence type="predicted"/>
<organism evidence="1 2">
    <name type="scientific">Rhabditophanes sp. KR3021</name>
    <dbReference type="NCBI Taxonomy" id="114890"/>
    <lineage>
        <taxon>Eukaryota</taxon>
        <taxon>Metazoa</taxon>
        <taxon>Ecdysozoa</taxon>
        <taxon>Nematoda</taxon>
        <taxon>Chromadorea</taxon>
        <taxon>Rhabditida</taxon>
        <taxon>Tylenchina</taxon>
        <taxon>Panagrolaimomorpha</taxon>
        <taxon>Strongyloidoidea</taxon>
        <taxon>Alloionematidae</taxon>
        <taxon>Rhabditophanes</taxon>
    </lineage>
</organism>
<dbReference type="WBParaSite" id="RSKR_0000773900.1">
    <property type="protein sequence ID" value="RSKR_0000773900.1"/>
    <property type="gene ID" value="RSKR_0000773900"/>
</dbReference>
<evidence type="ECO:0000313" key="2">
    <source>
        <dbReference type="WBParaSite" id="RSKR_0000773900.1"/>
    </source>
</evidence>